<dbReference type="RefSeq" id="WP_008151442.1">
    <property type="nucleotide sequence ID" value="NZ_CP102285.1"/>
</dbReference>
<feature type="transmembrane region" description="Helical" evidence="1">
    <location>
        <begin position="170"/>
        <end position="191"/>
    </location>
</feature>
<feature type="transmembrane region" description="Helical" evidence="1">
    <location>
        <begin position="135"/>
        <end position="158"/>
    </location>
</feature>
<dbReference type="AlphaFoldDB" id="B7BE56"/>
<evidence type="ECO:0000313" key="2">
    <source>
        <dbReference type="EMBL" id="EEC95337.1"/>
    </source>
</evidence>
<reference evidence="2 3" key="1">
    <citation type="submission" date="2008-10" db="EMBL/GenBank/DDBJ databases">
        <title>Draft genome sequence of Parabacteroides johnsonii (DSM 18315).</title>
        <authorList>
            <person name="Sudarsanam P."/>
            <person name="Ley R."/>
            <person name="Guruge J."/>
            <person name="Turnbaugh P.J."/>
            <person name="Mahowald M."/>
            <person name="Liep D."/>
            <person name="Gordon J."/>
        </authorList>
    </citation>
    <scope>NUCLEOTIDE SEQUENCE [LARGE SCALE GENOMIC DNA]</scope>
    <source>
        <strain evidence="2 3">DSM 18315</strain>
    </source>
</reference>
<keyword evidence="1" id="KW-1133">Transmembrane helix</keyword>
<gene>
    <name evidence="2" type="ORF">PRABACTJOHN_03333</name>
</gene>
<evidence type="ECO:0000313" key="3">
    <source>
        <dbReference type="Proteomes" id="UP000005510"/>
    </source>
</evidence>
<proteinExistence type="predicted"/>
<keyword evidence="1" id="KW-0812">Transmembrane</keyword>
<feature type="transmembrane region" description="Helical" evidence="1">
    <location>
        <begin position="60"/>
        <end position="82"/>
    </location>
</feature>
<dbReference type="Proteomes" id="UP000005510">
    <property type="component" value="Unassembled WGS sequence"/>
</dbReference>
<protein>
    <submittedName>
        <fullName evidence="2">Uncharacterized protein</fullName>
    </submittedName>
</protein>
<keyword evidence="1" id="KW-0472">Membrane</keyword>
<dbReference type="GeneID" id="93408941"/>
<name>B7BE56_9BACT</name>
<sequence length="196" mass="22452">MNKQHLYGLINPFERIAGWEALLWGLAGMVVSTTLSYYSGWHYHGLLHFGPAPNPAWWCYAVEHFAVWMIPAVMFYLGGLLLSRSRIRMVDVLGTVVFAQLPLIAMNLFNFLPPMQKLAQIDVNMSPTEIMQQPGFLVGIWLSLVSFVFLIWALVWMFQALKVSCNLKGYRLGILYCVGIFGGDVFCRYLIKWLCY</sequence>
<comment type="caution">
    <text evidence="2">The sequence shown here is derived from an EMBL/GenBank/DDBJ whole genome shotgun (WGS) entry which is preliminary data.</text>
</comment>
<feature type="transmembrane region" description="Helical" evidence="1">
    <location>
        <begin position="89"/>
        <end position="109"/>
    </location>
</feature>
<accession>B7BE56</accession>
<organism evidence="2 3">
    <name type="scientific">Parabacteroides johnsonii DSM 18315</name>
    <dbReference type="NCBI Taxonomy" id="537006"/>
    <lineage>
        <taxon>Bacteria</taxon>
        <taxon>Pseudomonadati</taxon>
        <taxon>Bacteroidota</taxon>
        <taxon>Bacteroidia</taxon>
        <taxon>Bacteroidales</taxon>
        <taxon>Tannerellaceae</taxon>
        <taxon>Parabacteroides</taxon>
    </lineage>
</organism>
<evidence type="ECO:0000256" key="1">
    <source>
        <dbReference type="SAM" id="Phobius"/>
    </source>
</evidence>
<feature type="transmembrane region" description="Helical" evidence="1">
    <location>
        <begin position="21"/>
        <end position="40"/>
    </location>
</feature>
<dbReference type="STRING" id="537006.PRABACTJOHN_03333"/>
<dbReference type="EMBL" id="ABYH01000351">
    <property type="protein sequence ID" value="EEC95337.1"/>
    <property type="molecule type" value="Genomic_DNA"/>
</dbReference>
<dbReference type="HOGENOM" id="CLU_115328_0_0_10"/>
<reference evidence="2 3" key="2">
    <citation type="submission" date="2008-10" db="EMBL/GenBank/DDBJ databases">
        <authorList>
            <person name="Fulton L."/>
            <person name="Clifton S."/>
            <person name="Fulton B."/>
            <person name="Xu J."/>
            <person name="Minx P."/>
            <person name="Pepin K.H."/>
            <person name="Johnson M."/>
            <person name="Bhonagiri V."/>
            <person name="Nash W.E."/>
            <person name="Mardis E.R."/>
            <person name="Wilson R.K."/>
        </authorList>
    </citation>
    <scope>NUCLEOTIDE SEQUENCE [LARGE SCALE GENOMIC DNA]</scope>
    <source>
        <strain evidence="2 3">DSM 18315</strain>
    </source>
</reference>